<evidence type="ECO:0000256" key="3">
    <source>
        <dbReference type="ARBA" id="ARBA00004948"/>
    </source>
</evidence>
<dbReference type="EMBL" id="VANU01000005">
    <property type="protein sequence ID" value="TLP37085.1"/>
    <property type="molecule type" value="Genomic_DNA"/>
</dbReference>
<comment type="subunit">
    <text evidence="5">Homodimer.</text>
</comment>
<evidence type="ECO:0000256" key="14">
    <source>
        <dbReference type="ARBA" id="ARBA00048179"/>
    </source>
</evidence>
<dbReference type="GO" id="GO:0009228">
    <property type="term" value="P:thiamine biosynthetic process"/>
    <property type="evidence" value="ECO:0007669"/>
    <property type="project" value="UniProtKB-KW"/>
</dbReference>
<comment type="pathway">
    <text evidence="3">Cofactor biosynthesis; thiamine diphosphate biosynthesis.</text>
</comment>
<dbReference type="InterPro" id="IPR036890">
    <property type="entry name" value="HATPase_C_sf"/>
</dbReference>
<gene>
    <name evidence="18" type="ORF">FDK22_12645</name>
</gene>
<evidence type="ECO:0000256" key="10">
    <source>
        <dbReference type="ARBA" id="ARBA00022898"/>
    </source>
</evidence>
<dbReference type="InterPro" id="IPR036097">
    <property type="entry name" value="HisK_dim/P_sf"/>
</dbReference>
<dbReference type="PANTHER" id="PTHR31528:SF1">
    <property type="entry name" value="4-AMINO-5-HYDROXYMETHYL-2-METHYLPYRIMIDINE PHOSPHATE SYNTHASE THI11-RELATED"/>
    <property type="match status" value="1"/>
</dbReference>
<dbReference type="Gene3D" id="1.10.287.130">
    <property type="match status" value="1"/>
</dbReference>
<proteinExistence type="inferred from homology"/>
<dbReference type="GO" id="GO:0000155">
    <property type="term" value="F:phosphorelay sensor kinase activity"/>
    <property type="evidence" value="ECO:0007669"/>
    <property type="project" value="InterPro"/>
</dbReference>
<evidence type="ECO:0000313" key="18">
    <source>
        <dbReference type="EMBL" id="TLP37085.1"/>
    </source>
</evidence>
<dbReference type="InterPro" id="IPR003661">
    <property type="entry name" value="HisK_dim/P_dom"/>
</dbReference>
<evidence type="ECO:0000256" key="6">
    <source>
        <dbReference type="ARBA" id="ARBA00012438"/>
    </source>
</evidence>
<dbReference type="PRINTS" id="PR00344">
    <property type="entry name" value="BCTRLSENSOR"/>
</dbReference>
<keyword evidence="11" id="KW-0784">Thiamine biosynthesis</keyword>
<feature type="domain" description="Histidine kinase" evidence="17">
    <location>
        <begin position="649"/>
        <end position="866"/>
    </location>
</feature>
<keyword evidence="15" id="KW-0175">Coiled coil</keyword>
<dbReference type="InterPro" id="IPR005467">
    <property type="entry name" value="His_kinase_dom"/>
</dbReference>
<dbReference type="SUPFAM" id="SSF53850">
    <property type="entry name" value="Periplasmic binding protein-like II"/>
    <property type="match status" value="2"/>
</dbReference>
<dbReference type="PROSITE" id="PS50109">
    <property type="entry name" value="HIS_KIN"/>
    <property type="match status" value="1"/>
</dbReference>
<dbReference type="EC" id="2.7.13.3" evidence="6"/>
<dbReference type="GO" id="GO:0046872">
    <property type="term" value="F:metal ion binding"/>
    <property type="evidence" value="ECO:0007669"/>
    <property type="project" value="UniProtKB-KW"/>
</dbReference>
<keyword evidence="16" id="KW-0472">Membrane</keyword>
<dbReference type="InterPro" id="IPR027939">
    <property type="entry name" value="NMT1/THI5"/>
</dbReference>
<evidence type="ECO:0000256" key="12">
    <source>
        <dbReference type="ARBA" id="ARBA00023004"/>
    </source>
</evidence>
<evidence type="ECO:0000256" key="13">
    <source>
        <dbReference type="ARBA" id="ARBA00033171"/>
    </source>
</evidence>
<evidence type="ECO:0000256" key="5">
    <source>
        <dbReference type="ARBA" id="ARBA00011738"/>
    </source>
</evidence>
<feature type="transmembrane region" description="Helical" evidence="16">
    <location>
        <begin position="584"/>
        <end position="602"/>
    </location>
</feature>
<dbReference type="Gene3D" id="3.30.565.10">
    <property type="entry name" value="Histidine kinase-like ATPase, C-terminal domain"/>
    <property type="match status" value="1"/>
</dbReference>
<name>A0A5R8XZH3_9BACT</name>
<evidence type="ECO:0000256" key="11">
    <source>
        <dbReference type="ARBA" id="ARBA00022977"/>
    </source>
</evidence>
<protein>
    <recommendedName>
        <fullName evidence="6">histidine kinase</fullName>
        <ecNumber evidence="6">2.7.13.3</ecNumber>
    </recommendedName>
    <alternativeName>
        <fullName evidence="13">Thiamine pyrimidine synthase</fullName>
    </alternativeName>
</protein>
<reference evidence="18 19" key="1">
    <citation type="submission" date="2019-05" db="EMBL/GenBank/DDBJ databases">
        <title>Arcobacter sp. nov., isolated from sea sediment.</title>
        <authorList>
            <person name="Kim W."/>
        </authorList>
    </citation>
    <scope>NUCLEOTIDE SEQUENCE [LARGE SCALE GENOMIC DNA]</scope>
    <source>
        <strain evidence="18 19">CAU 1517</strain>
    </source>
</reference>
<dbReference type="RefSeq" id="WP_138153339.1">
    <property type="nucleotide sequence ID" value="NZ_VANU01000005.1"/>
</dbReference>
<keyword evidence="16" id="KW-0812">Transmembrane</keyword>
<evidence type="ECO:0000256" key="16">
    <source>
        <dbReference type="SAM" id="Phobius"/>
    </source>
</evidence>
<dbReference type="CDD" id="cd01007">
    <property type="entry name" value="PBP2_BvgS_HisK_like"/>
    <property type="match status" value="1"/>
</dbReference>
<evidence type="ECO:0000256" key="9">
    <source>
        <dbReference type="ARBA" id="ARBA00022723"/>
    </source>
</evidence>
<dbReference type="SUPFAM" id="SSF47384">
    <property type="entry name" value="Homodimeric domain of signal transducing histidine kinase"/>
    <property type="match status" value="1"/>
</dbReference>
<evidence type="ECO:0000259" key="17">
    <source>
        <dbReference type="PROSITE" id="PS50109"/>
    </source>
</evidence>
<dbReference type="InterPro" id="IPR001638">
    <property type="entry name" value="Solute-binding_3/MltF_N"/>
</dbReference>
<organism evidence="18 19">
    <name type="scientific">Arcobacter arenosus</name>
    <dbReference type="NCBI Taxonomy" id="2576037"/>
    <lineage>
        <taxon>Bacteria</taxon>
        <taxon>Pseudomonadati</taxon>
        <taxon>Campylobacterota</taxon>
        <taxon>Epsilonproteobacteria</taxon>
        <taxon>Campylobacterales</taxon>
        <taxon>Arcobacteraceae</taxon>
        <taxon>Arcobacter</taxon>
    </lineage>
</organism>
<keyword evidence="9" id="KW-0479">Metal-binding</keyword>
<keyword evidence="16" id="KW-1133">Transmembrane helix</keyword>
<keyword evidence="7" id="KW-0597">Phosphoprotein</keyword>
<dbReference type="SUPFAM" id="SSF55874">
    <property type="entry name" value="ATPase domain of HSP90 chaperone/DNA topoisomerase II/histidine kinase"/>
    <property type="match status" value="1"/>
</dbReference>
<keyword evidence="8" id="KW-0808">Transferase</keyword>
<comment type="caution">
    <text evidence="18">The sequence shown here is derived from an EMBL/GenBank/DDBJ whole genome shotgun (WGS) entry which is preliminary data.</text>
</comment>
<keyword evidence="12" id="KW-0408">Iron</keyword>
<dbReference type="InterPro" id="IPR003594">
    <property type="entry name" value="HATPase_dom"/>
</dbReference>
<evidence type="ECO:0000256" key="4">
    <source>
        <dbReference type="ARBA" id="ARBA00009406"/>
    </source>
</evidence>
<dbReference type="Gene3D" id="3.40.190.10">
    <property type="entry name" value="Periplasmic binding protein-like II"/>
    <property type="match status" value="4"/>
</dbReference>
<dbReference type="SMART" id="SM00387">
    <property type="entry name" value="HATPase_c"/>
    <property type="match status" value="1"/>
</dbReference>
<evidence type="ECO:0000256" key="7">
    <source>
        <dbReference type="ARBA" id="ARBA00022553"/>
    </source>
</evidence>
<comment type="catalytic activity">
    <reaction evidence="14">
        <text>N(6)-(pyridoxal phosphate)-L-lysyl-[4-amino-5-hydroxymethyl-2-methylpyrimidine phosphate synthase] + L-histidyl-[4-amino-5-hydroxymethyl-2-methylpyrimidine phosphate synthase] + 2 Fe(3+) + 4 H2O = L-lysyl-[4-amino-5-hydroxymethyl-2-methylpyrimidine phosphate synthase] + (2S)-2-amino-5-hydroxy-4-oxopentanoyl-[4-amino-5-hydroxymethyl-2-methylpyrimidine phosphate synthase] + 4-amino-2-methyl-5-(phosphooxymethyl)pyrimidine + 3-oxopropanoate + 2 Fe(2+) + 2 H(+)</text>
        <dbReference type="Rhea" id="RHEA:65756"/>
        <dbReference type="Rhea" id="RHEA-COMP:16892"/>
        <dbReference type="Rhea" id="RHEA-COMP:16893"/>
        <dbReference type="Rhea" id="RHEA-COMP:16894"/>
        <dbReference type="Rhea" id="RHEA-COMP:16895"/>
        <dbReference type="ChEBI" id="CHEBI:15377"/>
        <dbReference type="ChEBI" id="CHEBI:15378"/>
        <dbReference type="ChEBI" id="CHEBI:29033"/>
        <dbReference type="ChEBI" id="CHEBI:29034"/>
        <dbReference type="ChEBI" id="CHEBI:29969"/>
        <dbReference type="ChEBI" id="CHEBI:29979"/>
        <dbReference type="ChEBI" id="CHEBI:33190"/>
        <dbReference type="ChEBI" id="CHEBI:58354"/>
        <dbReference type="ChEBI" id="CHEBI:143915"/>
        <dbReference type="ChEBI" id="CHEBI:157692"/>
    </reaction>
    <physiologicalReaction direction="left-to-right" evidence="14">
        <dbReference type="Rhea" id="RHEA:65757"/>
    </physiologicalReaction>
</comment>
<dbReference type="OrthoDB" id="9805967at2"/>
<feature type="coiled-coil region" evidence="15">
    <location>
        <begin position="603"/>
        <end position="630"/>
    </location>
</feature>
<dbReference type="SMART" id="SM00062">
    <property type="entry name" value="PBPb"/>
    <property type="match status" value="1"/>
</dbReference>
<comment type="function">
    <text evidence="2">Responsible for the formation of the pyrimidine heterocycle in the thiamine biosynthesis pathway. Catalyzes the formation of hydroxymethylpyrimidine phosphate (HMP-P) from histidine and pyridoxal phosphate (PLP). The protein uses PLP and the active site histidine to form HMP-P, generating an inactive enzyme. The enzyme can only undergo a single turnover, which suggests it is a suicide enzyme.</text>
</comment>
<comment type="similarity">
    <text evidence="4">Belongs to the NMT1/THI5 family.</text>
</comment>
<evidence type="ECO:0000256" key="8">
    <source>
        <dbReference type="ARBA" id="ARBA00022679"/>
    </source>
</evidence>
<dbReference type="PANTHER" id="PTHR31528">
    <property type="entry name" value="4-AMINO-5-HYDROXYMETHYL-2-METHYLPYRIMIDINE PHOSPHATE SYNTHASE THI11-RELATED"/>
    <property type="match status" value="1"/>
</dbReference>
<evidence type="ECO:0000313" key="19">
    <source>
        <dbReference type="Proteomes" id="UP000308901"/>
    </source>
</evidence>
<accession>A0A5R8XZH3</accession>
<dbReference type="InterPro" id="IPR004358">
    <property type="entry name" value="Sig_transdc_His_kin-like_C"/>
</dbReference>
<evidence type="ECO:0000256" key="15">
    <source>
        <dbReference type="SAM" id="Coils"/>
    </source>
</evidence>
<keyword evidence="19" id="KW-1185">Reference proteome</keyword>
<evidence type="ECO:0000256" key="1">
    <source>
        <dbReference type="ARBA" id="ARBA00000085"/>
    </source>
</evidence>
<dbReference type="CDD" id="cd00082">
    <property type="entry name" value="HisKA"/>
    <property type="match status" value="1"/>
</dbReference>
<dbReference type="Pfam" id="PF09084">
    <property type="entry name" value="NMT1"/>
    <property type="match status" value="1"/>
</dbReference>
<dbReference type="AlphaFoldDB" id="A0A5R8XZH3"/>
<dbReference type="InterPro" id="IPR015168">
    <property type="entry name" value="SsuA/THI5"/>
</dbReference>
<sequence length="867" mass="100692">MNKAFVTLFFILFFFTKSFALEKVSLQLKWFHQFQFAGYYAAKEKGFYKDVGLDVEIKERDINFNNIEQVINNKSQYGVADSILLLYRAKNEPVIIVSPIFQHSPSILFTLKRSGINSPYKLNNKDVLFYENDTDGFSILAMLNKLNIKPNLIRKREKNDYTKVLNNEVIASAGYLSNEPFYLRERNIEFNIIDPRNYGFDLYGDMLFTNENEMINHPNRVKKFKEATLKGWRYALENKEEIVKLIHKKYNKTKSVKHLRYEANVIDKLISDDTVPLGSIDEGRIQYISSIYKEFGLTKKDFDIKNFIFENYKNPKNQFTNLSKKEKESKQKDTLYNELTQKETEFLKNHSVIRFKVPSNNPPFSFQENGIAQGVAVDYVKESAKNVGLNVEFVINDDPIFESYNHINTTRKKYDSVLYSVKSSERNVKLSFGIPYLSYPLMIVTNSNNPFISSLKDLKNKTIVLEKRYLTNNWIKKDYPDIKIINAEDTLEALKMLNENKVDAYVGNGLLTSHLSSMHKLENVKIVAPSGYGNVKYSFASPKEWPELSSLLSKGYSKISQLEHNNIRQKWLSLRTIEKVNYTIIWNIILVSIFILAIFLWWNRKLHQEKNKTKKILEELKKSQKKLIEQHELILVQSKNVAIGEMIGNIAHQWRQPLSVISTCATGLILEKESGLLNDKRLIKSLYNIHEHTRHLSKTIDTFRNYLNTTKEYCEVIFQDSIKESLRILDSTFKNNFITLKTNIDEIEPIKIKLVKGEFSEVLINILNNAKDVLLIEKVTSPWIELLVKKESDKIIVTIEDNAGGIDPKIIDRIFEPYFTTKHKSQGTGLGLHMSYKIVTESLKGSIYVKNTNNGAKFFIEIPYLNN</sequence>
<dbReference type="Pfam" id="PF00497">
    <property type="entry name" value="SBP_bac_3"/>
    <property type="match status" value="1"/>
</dbReference>
<dbReference type="Pfam" id="PF02518">
    <property type="entry name" value="HATPase_c"/>
    <property type="match status" value="1"/>
</dbReference>
<comment type="catalytic activity">
    <reaction evidence="1">
        <text>ATP + protein L-histidine = ADP + protein N-phospho-L-histidine.</text>
        <dbReference type="EC" id="2.7.13.3"/>
    </reaction>
</comment>
<evidence type="ECO:0000256" key="2">
    <source>
        <dbReference type="ARBA" id="ARBA00003469"/>
    </source>
</evidence>
<dbReference type="Proteomes" id="UP000308901">
    <property type="component" value="Unassembled WGS sequence"/>
</dbReference>
<keyword evidence="10" id="KW-0663">Pyridoxal phosphate</keyword>